<gene>
    <name evidence="1" type="ORF">SAMN05192589_12724</name>
</gene>
<organism evidence="1 2">
    <name type="scientific">Paracidovorax valerianellae</name>
    <dbReference type="NCBI Taxonomy" id="187868"/>
    <lineage>
        <taxon>Bacteria</taxon>
        <taxon>Pseudomonadati</taxon>
        <taxon>Pseudomonadota</taxon>
        <taxon>Betaproteobacteria</taxon>
        <taxon>Burkholderiales</taxon>
        <taxon>Comamonadaceae</taxon>
        <taxon>Paracidovorax</taxon>
    </lineage>
</organism>
<reference evidence="1 2" key="1">
    <citation type="submission" date="2016-10" db="EMBL/GenBank/DDBJ databases">
        <authorList>
            <person name="de Groot N.N."/>
        </authorList>
    </citation>
    <scope>NUCLEOTIDE SEQUENCE [LARGE SCALE GENOMIC DNA]</scope>
    <source>
        <strain evidence="1 2">DSM 16619</strain>
    </source>
</reference>
<dbReference type="Proteomes" id="UP000198781">
    <property type="component" value="Unassembled WGS sequence"/>
</dbReference>
<evidence type="ECO:0000313" key="1">
    <source>
        <dbReference type="EMBL" id="SDE72015.1"/>
    </source>
</evidence>
<dbReference type="AlphaFoldDB" id="A0A1G7F919"/>
<name>A0A1G7F919_9BURK</name>
<dbReference type="STRING" id="187868.SAMN05192589_12724"/>
<keyword evidence="2" id="KW-1185">Reference proteome</keyword>
<accession>A0A1G7F919</accession>
<dbReference type="EMBL" id="FMZC01000027">
    <property type="protein sequence ID" value="SDE72015.1"/>
    <property type="molecule type" value="Genomic_DNA"/>
</dbReference>
<sequence length="146" mass="15953">MTNAVPISGANFCHFCECELEAGQLGSCPLCAKTSKTGKARLFKAIWAADEVSVDYCELEQINLEGGDRTPSFMVTASARRIAVIDQEIELTFGEDSSFGFFMDMGGDRHFLVVSLIKREPLTPADIERMEHECGIAANAQLTPTL</sequence>
<protein>
    <submittedName>
        <fullName evidence="1">Uncharacterized protein</fullName>
    </submittedName>
</protein>
<dbReference type="RefSeq" id="WP_092746112.1">
    <property type="nucleotide sequence ID" value="NZ_FMZC01000027.1"/>
</dbReference>
<proteinExistence type="predicted"/>
<evidence type="ECO:0000313" key="2">
    <source>
        <dbReference type="Proteomes" id="UP000198781"/>
    </source>
</evidence>